<comment type="caution">
    <text evidence="1">The sequence shown here is derived from an EMBL/GenBank/DDBJ whole genome shotgun (WGS) entry which is preliminary data.</text>
</comment>
<evidence type="ECO:0000313" key="1">
    <source>
        <dbReference type="EMBL" id="GAI19990.1"/>
    </source>
</evidence>
<reference evidence="1" key="1">
    <citation type="journal article" date="2014" name="Front. Microbiol.">
        <title>High frequency of phylogenetically diverse reductive dehalogenase-homologous genes in deep subseafloor sedimentary metagenomes.</title>
        <authorList>
            <person name="Kawai M."/>
            <person name="Futagami T."/>
            <person name="Toyoda A."/>
            <person name="Takaki Y."/>
            <person name="Nishi S."/>
            <person name="Hori S."/>
            <person name="Arai W."/>
            <person name="Tsubouchi T."/>
            <person name="Morono Y."/>
            <person name="Uchiyama I."/>
            <person name="Ito T."/>
            <person name="Fujiyama A."/>
            <person name="Inagaki F."/>
            <person name="Takami H."/>
        </authorList>
    </citation>
    <scope>NUCLEOTIDE SEQUENCE</scope>
    <source>
        <strain evidence="1">Expedition CK06-06</strain>
    </source>
</reference>
<feature type="non-terminal residue" evidence="1">
    <location>
        <position position="1"/>
    </location>
</feature>
<accession>X1MZE6</accession>
<dbReference type="AlphaFoldDB" id="X1MZE6"/>
<protein>
    <submittedName>
        <fullName evidence="1">Uncharacterized protein</fullName>
    </submittedName>
</protein>
<dbReference type="EMBL" id="BARV01017130">
    <property type="protein sequence ID" value="GAI19990.1"/>
    <property type="molecule type" value="Genomic_DNA"/>
</dbReference>
<gene>
    <name evidence="1" type="ORF">S06H3_29259</name>
</gene>
<sequence>FYYSFSNCLNDERFAARYGIYIGEKSMFNLFRNLESCLPVSISSMPSTTKKILQPNRKKPAMACHILGLGSAYYIGLLVNECKD</sequence>
<proteinExistence type="predicted"/>
<name>X1MZE6_9ZZZZ</name>
<organism evidence="1">
    <name type="scientific">marine sediment metagenome</name>
    <dbReference type="NCBI Taxonomy" id="412755"/>
    <lineage>
        <taxon>unclassified sequences</taxon>
        <taxon>metagenomes</taxon>
        <taxon>ecological metagenomes</taxon>
    </lineage>
</organism>